<dbReference type="Proteomes" id="UP000095409">
    <property type="component" value="Unassembled WGS sequence"/>
</dbReference>
<protein>
    <recommendedName>
        <fullName evidence="1">Methyltransferase domain-containing protein</fullName>
    </recommendedName>
</protein>
<gene>
    <name evidence="2" type="ORF">ERS852394_02389</name>
    <name evidence="3" type="ORF">ROSSTS7063_00679</name>
</gene>
<proteinExistence type="predicted"/>
<sequence length="218" mass="25765">MESSLRSDISRIYGRIGNDFMNQNETQWDKLLKIKTTGRDDSRSDQYRYPYEPTQYCVLERLANNGLITKKNVLLDYGTGKGRVCFYLSYQTRCRSIGVEYDERIFESAEANREHAVSGRKVSFELTSAEKYTVPSEVDRCYFFNPFSVEILRKVLAGIYESYYEKPREILLMFYYPSEEYLGCLMTEEQLMFYDEINTEDLFEGKNDREKILIFSVD</sequence>
<dbReference type="InterPro" id="IPR025714">
    <property type="entry name" value="Methyltranfer_dom"/>
</dbReference>
<dbReference type="Gene3D" id="3.40.50.150">
    <property type="entry name" value="Vaccinia Virus protein VP39"/>
    <property type="match status" value="1"/>
</dbReference>
<keyword evidence="5" id="KW-1185">Reference proteome</keyword>
<organism evidence="2 4">
    <name type="scientific">Blautia obeum</name>
    <dbReference type="NCBI Taxonomy" id="40520"/>
    <lineage>
        <taxon>Bacteria</taxon>
        <taxon>Bacillati</taxon>
        <taxon>Bacillota</taxon>
        <taxon>Clostridia</taxon>
        <taxon>Lachnospirales</taxon>
        <taxon>Lachnospiraceae</taxon>
        <taxon>Blautia</taxon>
    </lineage>
</organism>
<dbReference type="InterPro" id="IPR029063">
    <property type="entry name" value="SAM-dependent_MTases_sf"/>
</dbReference>
<evidence type="ECO:0000313" key="2">
    <source>
        <dbReference type="EMBL" id="CUO52365.1"/>
    </source>
</evidence>
<dbReference type="EMBL" id="CABHNB010000011">
    <property type="protein sequence ID" value="VUW95302.1"/>
    <property type="molecule type" value="Genomic_DNA"/>
</dbReference>
<dbReference type="Proteomes" id="UP000409147">
    <property type="component" value="Unassembled WGS sequence"/>
</dbReference>
<evidence type="ECO:0000259" key="1">
    <source>
        <dbReference type="Pfam" id="PF13847"/>
    </source>
</evidence>
<evidence type="ECO:0000313" key="5">
    <source>
        <dbReference type="Proteomes" id="UP000409147"/>
    </source>
</evidence>
<feature type="domain" description="Methyltransferase" evidence="1">
    <location>
        <begin position="69"/>
        <end position="134"/>
    </location>
</feature>
<reference evidence="2 4" key="1">
    <citation type="submission" date="2015-09" db="EMBL/GenBank/DDBJ databases">
        <authorList>
            <consortium name="Pathogen Informatics"/>
        </authorList>
    </citation>
    <scope>NUCLEOTIDE SEQUENCE [LARGE SCALE GENOMIC DNA]</scope>
    <source>
        <strain evidence="2 4">2789STDY5608837</strain>
    </source>
</reference>
<dbReference type="AlphaFoldDB" id="A0A174FW98"/>
<dbReference type="Pfam" id="PF13847">
    <property type="entry name" value="Methyltransf_31"/>
    <property type="match status" value="1"/>
</dbReference>
<dbReference type="SUPFAM" id="SSF53335">
    <property type="entry name" value="S-adenosyl-L-methionine-dependent methyltransferases"/>
    <property type="match status" value="1"/>
</dbReference>
<evidence type="ECO:0000313" key="3">
    <source>
        <dbReference type="EMBL" id="VUW95302.1"/>
    </source>
</evidence>
<accession>A0A174FW98</accession>
<dbReference type="EMBL" id="CYZD01000013">
    <property type="protein sequence ID" value="CUO52365.1"/>
    <property type="molecule type" value="Genomic_DNA"/>
</dbReference>
<reference evidence="3 5" key="2">
    <citation type="submission" date="2019-07" db="EMBL/GenBank/DDBJ databases">
        <authorList>
            <person name="Hibberd C M."/>
            <person name="Gehrig L. J."/>
            <person name="Chang H.-W."/>
            <person name="Venkatesh S."/>
        </authorList>
    </citation>
    <scope>NUCLEOTIDE SEQUENCE [LARGE SCALE GENOMIC DNA]</scope>
    <source>
        <strain evidence="3">Ruminococcus_obeum_SSTS_Bg7063</strain>
    </source>
</reference>
<evidence type="ECO:0000313" key="4">
    <source>
        <dbReference type="Proteomes" id="UP000095409"/>
    </source>
</evidence>
<name>A0A174FW98_9FIRM</name>